<gene>
    <name evidence="3" type="primary">LOC110784208</name>
</gene>
<accession>A0ABM3RSK4</accession>
<reference evidence="2" key="1">
    <citation type="journal article" date="2021" name="Nat. Commun.">
        <title>Genomic analyses provide insights into spinach domestication and the genetic basis of agronomic traits.</title>
        <authorList>
            <person name="Cai X."/>
            <person name="Sun X."/>
            <person name="Xu C."/>
            <person name="Sun H."/>
            <person name="Wang X."/>
            <person name="Ge C."/>
            <person name="Zhang Z."/>
            <person name="Wang Q."/>
            <person name="Fei Z."/>
            <person name="Jiao C."/>
            <person name="Wang Q."/>
        </authorList>
    </citation>
    <scope>NUCLEOTIDE SEQUENCE [LARGE SCALE GENOMIC DNA]</scope>
    <source>
        <strain evidence="2">cv. Varoflay</strain>
    </source>
</reference>
<dbReference type="InterPro" id="IPR026960">
    <property type="entry name" value="RVT-Znf"/>
</dbReference>
<dbReference type="SUPFAM" id="SSF53098">
    <property type="entry name" value="Ribonuclease H-like"/>
    <property type="match status" value="1"/>
</dbReference>
<dbReference type="InterPro" id="IPR036397">
    <property type="entry name" value="RNaseH_sf"/>
</dbReference>
<dbReference type="Pfam" id="PF00078">
    <property type="entry name" value="RVT_1"/>
    <property type="match status" value="1"/>
</dbReference>
<dbReference type="InterPro" id="IPR036691">
    <property type="entry name" value="Endo/exonu/phosph_ase_sf"/>
</dbReference>
<protein>
    <recommendedName>
        <fullName evidence="1">Reverse transcriptase domain-containing protein</fullName>
    </recommendedName>
</protein>
<dbReference type="Pfam" id="PF13456">
    <property type="entry name" value="RVT_3"/>
    <property type="match status" value="1"/>
</dbReference>
<dbReference type="PROSITE" id="PS50878">
    <property type="entry name" value="RT_POL"/>
    <property type="match status" value="1"/>
</dbReference>
<dbReference type="PANTHER" id="PTHR33116">
    <property type="entry name" value="REVERSE TRANSCRIPTASE ZINC-BINDING DOMAIN-CONTAINING PROTEIN-RELATED-RELATED"/>
    <property type="match status" value="1"/>
</dbReference>
<dbReference type="InterPro" id="IPR002156">
    <property type="entry name" value="RNaseH_domain"/>
</dbReference>
<dbReference type="InterPro" id="IPR043502">
    <property type="entry name" value="DNA/RNA_pol_sf"/>
</dbReference>
<reference evidence="3" key="2">
    <citation type="submission" date="2025-08" db="UniProtKB">
        <authorList>
            <consortium name="RefSeq"/>
        </authorList>
    </citation>
    <scope>IDENTIFICATION</scope>
    <source>
        <tissue evidence="3">Leaf</tissue>
    </source>
</reference>
<dbReference type="SUPFAM" id="SSF56219">
    <property type="entry name" value="DNase I-like"/>
    <property type="match status" value="1"/>
</dbReference>
<dbReference type="GeneID" id="110784208"/>
<dbReference type="PANTHER" id="PTHR33116:SF78">
    <property type="entry name" value="OS12G0587133 PROTEIN"/>
    <property type="match status" value="1"/>
</dbReference>
<organism evidence="2 3">
    <name type="scientific">Spinacia oleracea</name>
    <name type="common">Spinach</name>
    <dbReference type="NCBI Taxonomy" id="3562"/>
    <lineage>
        <taxon>Eukaryota</taxon>
        <taxon>Viridiplantae</taxon>
        <taxon>Streptophyta</taxon>
        <taxon>Embryophyta</taxon>
        <taxon>Tracheophyta</taxon>
        <taxon>Spermatophyta</taxon>
        <taxon>Magnoliopsida</taxon>
        <taxon>eudicotyledons</taxon>
        <taxon>Gunneridae</taxon>
        <taxon>Pentapetalae</taxon>
        <taxon>Caryophyllales</taxon>
        <taxon>Chenopodiaceae</taxon>
        <taxon>Chenopodioideae</taxon>
        <taxon>Anserineae</taxon>
        <taxon>Spinacia</taxon>
    </lineage>
</organism>
<dbReference type="CDD" id="cd06222">
    <property type="entry name" value="RNase_H_like"/>
    <property type="match status" value="1"/>
</dbReference>
<dbReference type="Gene3D" id="3.60.10.10">
    <property type="entry name" value="Endonuclease/exonuclease/phosphatase"/>
    <property type="match status" value="1"/>
</dbReference>
<evidence type="ECO:0000259" key="1">
    <source>
        <dbReference type="PROSITE" id="PS50878"/>
    </source>
</evidence>
<dbReference type="InterPro" id="IPR012337">
    <property type="entry name" value="RNaseH-like_sf"/>
</dbReference>
<sequence>MSVVDMSLKLACLNPRVYFGVDAEGSKGGLFIFSWSSSVISCVVSTRNYVLCKIEESNGSSRHVLFVYGDPVLDHRKVVWDRMANILESLPECLVIGDFNQLDCMSDKYGGANVIRGIDDFVDFRLRLGLQGIEFVGPRFTWANKRYNNDLIMERLDRAYATSDWMDRFPDGKNFNEPISSSDHAAIMYDSNPMGAISNRPYQIEKWTFRFKEVENLVMAAWNERYQGSSMFSLACRQRNVRMSLQKWCLENRKFWGINWRLVTKSLEKATEELLSSNQGDLFLDQLNEWESKCRIGFDYWRQRVKENWVKEGELARSLLFRRVKVSKVRNEISSIKNGDDIWVEGQEEVSGVLLDSLLGVYVPQESPNQGEEIDLILRQLHCPKISLLESGMMDAPMSDEEIRSAMFDIGKDKSPGPDGMIAEFFHLYWDKVGEKRLQKVLPSLISDYQHAFIPGRYIEDNILLSHEMLNFINSNKKGDVAVIKLDMSKAYDRVNWLFLLKVLKGYGFSDRWVGLVSECITTVTYKALINGRTTKSFKPKCGLRQGDPLSPYLFLFCMDIFSRMLILGENIGLFRGIKISRRAPSINHLFFADDAMIFFRANENSCKNIMKTIEDFGRISGQQLNYKKTHVKFSPYMNNNLRMTLKTILSVGESGKLGVHLGAPIDLGKKKKEDFQFIIDKIQNKVLAWSSLHLSQSMKVILIQSILISVVSHVMRCMKVPASVTNKIDALVTRFFWAGKGNKGMHWRLVQNPQLLVARVISSFDGRNNNVLGGDKGSGKGASWGRRGLYKAQSKFQEGLVWKIGTGNKVLASRMAWVQGTVPEVRSNQLIGPSSKWRVSEFIDRGSSAWKSELVRNRFVWKDACAILAMEVPKGEMEDIRYWKYTKSGRFTLKSGYDFLFNKYAEDTRILDDNELVVLRIIWKMNIIPKWKLFIWKIFYNGLAVKANLARRGMDCDPGCSYCGNREEDLNHVLRLCSVAQLSWTTCSLHIDPSENESCTINDWVRRYILLFHSEDGWNGDRVRKYIALLWCLWKMRNLRLFKGDGGHTGAVLGAWVNHLKEAEIHLERNIKSHTDGPLEPPGFNMVHIGQEKVFHNEFILQVDGSWDKKTGKAGWGMTVSSNYELEEVAGHYGRAVSSDHAEAKACLLGLTWASEKRIERLRIDTDSSALVSNLRATKMVDIAIMGIIAEIKAVGSTFRQCTILKVPRVEVTKAHNVATRCRALGISYV</sequence>
<dbReference type="RefSeq" id="XP_056698590.1">
    <property type="nucleotide sequence ID" value="XM_056842612.1"/>
</dbReference>
<dbReference type="Gene3D" id="3.30.420.10">
    <property type="entry name" value="Ribonuclease H-like superfamily/Ribonuclease H"/>
    <property type="match status" value="1"/>
</dbReference>
<dbReference type="CDD" id="cd01650">
    <property type="entry name" value="RT_nLTR_like"/>
    <property type="match status" value="1"/>
</dbReference>
<dbReference type="InterPro" id="IPR000477">
    <property type="entry name" value="RT_dom"/>
</dbReference>
<dbReference type="InterPro" id="IPR044730">
    <property type="entry name" value="RNase_H-like_dom_plant"/>
</dbReference>
<keyword evidence="2" id="KW-1185">Reference proteome</keyword>
<evidence type="ECO:0000313" key="2">
    <source>
        <dbReference type="Proteomes" id="UP000813463"/>
    </source>
</evidence>
<dbReference type="SUPFAM" id="SSF56672">
    <property type="entry name" value="DNA/RNA polymerases"/>
    <property type="match status" value="1"/>
</dbReference>
<dbReference type="Pfam" id="PF13966">
    <property type="entry name" value="zf-RVT"/>
    <property type="match status" value="1"/>
</dbReference>
<feature type="domain" description="Reverse transcriptase" evidence="1">
    <location>
        <begin position="391"/>
        <end position="662"/>
    </location>
</feature>
<proteinExistence type="predicted"/>
<evidence type="ECO:0000313" key="3">
    <source>
        <dbReference type="RefSeq" id="XP_056698590.1"/>
    </source>
</evidence>
<dbReference type="Proteomes" id="UP000813463">
    <property type="component" value="Chromosome 4"/>
</dbReference>
<name>A0ABM3RSK4_SPIOL</name>